<dbReference type="InterPro" id="IPR000089">
    <property type="entry name" value="Biotin_lipoyl"/>
</dbReference>
<dbReference type="Proteomes" id="UP000749311">
    <property type="component" value="Unassembled WGS sequence"/>
</dbReference>
<gene>
    <name evidence="2" type="ORF">FB473_001514</name>
</gene>
<dbReference type="SUPFAM" id="SSF51230">
    <property type="entry name" value="Single hybrid motif"/>
    <property type="match status" value="1"/>
</dbReference>
<evidence type="ECO:0000313" key="2">
    <source>
        <dbReference type="EMBL" id="NIH56869.1"/>
    </source>
</evidence>
<dbReference type="Pfam" id="PF00364">
    <property type="entry name" value="Biotin_lipoyl"/>
    <property type="match status" value="1"/>
</dbReference>
<sequence length="103" mass="10885">MAEIKNIVMPKWGMTMTEGEFVEWSVSEGDTIAEGDKIAEAASDKAEGEVESPVSGTVRRLIAESGETYPVGALIGVVAGPEVSDTEIDAHIKAFEDAFVPEG</sequence>
<dbReference type="GO" id="GO:0016746">
    <property type="term" value="F:acyltransferase activity"/>
    <property type="evidence" value="ECO:0007669"/>
    <property type="project" value="UniProtKB-KW"/>
</dbReference>
<dbReference type="PANTHER" id="PTHR23151">
    <property type="entry name" value="DIHYDROLIPOAMIDE ACETYL/SUCCINYL-TRANSFERASE-RELATED"/>
    <property type="match status" value="1"/>
</dbReference>
<dbReference type="EMBL" id="JAAMOZ010000001">
    <property type="protein sequence ID" value="NIH56869.1"/>
    <property type="molecule type" value="Genomic_DNA"/>
</dbReference>
<reference evidence="2 3" key="1">
    <citation type="submission" date="2020-02" db="EMBL/GenBank/DDBJ databases">
        <title>Sequencing the genomes of 1000 actinobacteria strains.</title>
        <authorList>
            <person name="Klenk H.-P."/>
        </authorList>
    </citation>
    <scope>NUCLEOTIDE SEQUENCE [LARGE SCALE GENOMIC DNA]</scope>
    <source>
        <strain evidence="2 3">DSM 19609</strain>
    </source>
</reference>
<keyword evidence="2" id="KW-0012">Acyltransferase</keyword>
<protein>
    <submittedName>
        <fullName evidence="2">Pyruvate/2-oxoglutarate dehydrogenase complex dihydrolipoamide acyltransferase (E2) component</fullName>
    </submittedName>
</protein>
<keyword evidence="2" id="KW-0808">Transferase</keyword>
<evidence type="ECO:0000313" key="3">
    <source>
        <dbReference type="Proteomes" id="UP000749311"/>
    </source>
</evidence>
<dbReference type="PROSITE" id="PS50968">
    <property type="entry name" value="BIOTINYL_LIPOYL"/>
    <property type="match status" value="1"/>
</dbReference>
<proteinExistence type="predicted"/>
<keyword evidence="3" id="KW-1185">Reference proteome</keyword>
<organism evidence="2 3">
    <name type="scientific">Brooklawnia cerclae</name>
    <dbReference type="NCBI Taxonomy" id="349934"/>
    <lineage>
        <taxon>Bacteria</taxon>
        <taxon>Bacillati</taxon>
        <taxon>Actinomycetota</taxon>
        <taxon>Actinomycetes</taxon>
        <taxon>Propionibacteriales</taxon>
        <taxon>Propionibacteriaceae</taxon>
        <taxon>Brooklawnia</taxon>
    </lineage>
</organism>
<comment type="caution">
    <text evidence="2">The sequence shown here is derived from an EMBL/GenBank/DDBJ whole genome shotgun (WGS) entry which is preliminary data.</text>
</comment>
<evidence type="ECO:0000259" key="1">
    <source>
        <dbReference type="PROSITE" id="PS50968"/>
    </source>
</evidence>
<dbReference type="InterPro" id="IPR011053">
    <property type="entry name" value="Single_hybrid_motif"/>
</dbReference>
<keyword evidence="2" id="KW-0670">Pyruvate</keyword>
<name>A0ABX0SER0_9ACTN</name>
<dbReference type="CDD" id="cd06849">
    <property type="entry name" value="lipoyl_domain"/>
    <property type="match status" value="1"/>
</dbReference>
<accession>A0ABX0SER0</accession>
<dbReference type="Gene3D" id="2.40.50.100">
    <property type="match status" value="1"/>
</dbReference>
<dbReference type="RefSeq" id="WP_167166131.1">
    <property type="nucleotide sequence ID" value="NZ_BAAAOO010000015.1"/>
</dbReference>
<dbReference type="PANTHER" id="PTHR23151:SF90">
    <property type="entry name" value="DIHYDROLIPOYLLYSINE-RESIDUE ACETYLTRANSFERASE COMPONENT OF PYRUVATE DEHYDROGENASE COMPLEX, MITOCHONDRIAL-RELATED"/>
    <property type="match status" value="1"/>
</dbReference>
<feature type="domain" description="Lipoyl-binding" evidence="1">
    <location>
        <begin position="4"/>
        <end position="79"/>
    </location>
</feature>
<dbReference type="InterPro" id="IPR045257">
    <property type="entry name" value="E2/Pdx1"/>
</dbReference>